<comment type="similarity">
    <text evidence="1 8">Belongs to the cytochrome P450 family.</text>
</comment>
<dbReference type="Gene3D" id="1.10.630.10">
    <property type="entry name" value="Cytochrome P450"/>
    <property type="match status" value="1"/>
</dbReference>
<keyword evidence="3 7" id="KW-0479">Metal-binding</keyword>
<evidence type="ECO:0000256" key="8">
    <source>
        <dbReference type="RuleBase" id="RU000461"/>
    </source>
</evidence>
<dbReference type="GO" id="GO:0016705">
    <property type="term" value="F:oxidoreductase activity, acting on paired donors, with incorporation or reduction of molecular oxygen"/>
    <property type="evidence" value="ECO:0007669"/>
    <property type="project" value="InterPro"/>
</dbReference>
<evidence type="ECO:0000256" key="2">
    <source>
        <dbReference type="ARBA" id="ARBA00022617"/>
    </source>
</evidence>
<dbReference type="InterPro" id="IPR017972">
    <property type="entry name" value="Cyt_P450_CS"/>
</dbReference>
<dbReference type="InterPro" id="IPR001128">
    <property type="entry name" value="Cyt_P450"/>
</dbReference>
<keyword evidence="9" id="KW-0812">Transmembrane</keyword>
<evidence type="ECO:0000256" key="1">
    <source>
        <dbReference type="ARBA" id="ARBA00010617"/>
    </source>
</evidence>
<dbReference type="EMBL" id="MG860542">
    <property type="protein sequence ID" value="AYM55679.1"/>
    <property type="molecule type" value="mRNA"/>
</dbReference>
<dbReference type="SUPFAM" id="SSF48264">
    <property type="entry name" value="Cytochrome P450"/>
    <property type="match status" value="1"/>
</dbReference>
<evidence type="ECO:0000256" key="9">
    <source>
        <dbReference type="SAM" id="Phobius"/>
    </source>
</evidence>
<keyword evidence="9" id="KW-1133">Transmembrane helix</keyword>
<evidence type="ECO:0000256" key="5">
    <source>
        <dbReference type="ARBA" id="ARBA00023004"/>
    </source>
</evidence>
<dbReference type="PROSITE" id="PS00086">
    <property type="entry name" value="CYTOCHROME_P450"/>
    <property type="match status" value="1"/>
</dbReference>
<dbReference type="InterPro" id="IPR050651">
    <property type="entry name" value="Plant_Cytochrome_P450_Monoox"/>
</dbReference>
<dbReference type="PRINTS" id="PR00463">
    <property type="entry name" value="EP450I"/>
</dbReference>
<keyword evidence="5 7" id="KW-0408">Iron</keyword>
<keyword evidence="2 7" id="KW-0349">Heme</keyword>
<keyword evidence="9" id="KW-0472">Membrane</keyword>
<evidence type="ECO:0000256" key="4">
    <source>
        <dbReference type="ARBA" id="ARBA00023002"/>
    </source>
</evidence>
<dbReference type="FunFam" id="1.10.630.10:FF:000026">
    <property type="entry name" value="Cytochrome P450 82C4"/>
    <property type="match status" value="1"/>
</dbReference>
<dbReference type="InterPro" id="IPR036396">
    <property type="entry name" value="Cyt_P450_sf"/>
</dbReference>
<dbReference type="GO" id="GO:0004497">
    <property type="term" value="F:monooxygenase activity"/>
    <property type="evidence" value="ECO:0007669"/>
    <property type="project" value="UniProtKB-KW"/>
</dbReference>
<feature type="transmembrane region" description="Helical" evidence="9">
    <location>
        <begin position="6"/>
        <end position="25"/>
    </location>
</feature>
<evidence type="ECO:0000256" key="3">
    <source>
        <dbReference type="ARBA" id="ARBA00022723"/>
    </source>
</evidence>
<proteinExistence type="evidence at transcript level"/>
<sequence>MKSFPYLEIALYTLLLAILPIFLIIKVKHTKNKTNEKKPPEPAGSWPIIGHLHILARSNQLLYRKFGSMAEELGPIFSINLGTQKAIVISNWKVAKECFTTHDKVFPTRPKSLAVRIMGYNHAMLGFAPYGQYWRDIRKLAAVELLSNSRLELLKHVMDTEIKFFINHLYQISVKNAEEHPVVEMKDKFAGLTLNIIVKMIAGKRFFDSNGVRDKDSRQFSKTLEGFSYFVGLFYFSDTIPFLGWLDSLRGSVGEMKRVAKEIDDVLAKWVKEHRENRLQGSMKEEDQDFIHVMLSSMDEGKSSVHEPDTIIKGTCLSLILGSNETTEITLTWALSLLLNSRNVLQKAQEELDIHVGKHQQVEHTHIKDLVYLQAIVKETLRLYPPTPLSVPREAMEDCIVAGYHIPAGTRLILNQWKLHRDPTIWKNPSEFQPERFLNEHASFDARGQDFEYLPFGSGRRMCPGVSFAFQLLHLSLARLLHGFEFGTVSDNPVDMNENPGLTIPKAEPLEVVIKPRLPAMLYDC</sequence>
<dbReference type="GO" id="GO:0005506">
    <property type="term" value="F:iron ion binding"/>
    <property type="evidence" value="ECO:0007669"/>
    <property type="project" value="InterPro"/>
</dbReference>
<evidence type="ECO:0000313" key="10">
    <source>
        <dbReference type="EMBL" id="AYM55679.1"/>
    </source>
</evidence>
<evidence type="ECO:0000256" key="6">
    <source>
        <dbReference type="ARBA" id="ARBA00023033"/>
    </source>
</evidence>
<dbReference type="PANTHER" id="PTHR47947:SF8">
    <property type="entry name" value="CYTOCHROME P450 82C4-LIKE"/>
    <property type="match status" value="1"/>
</dbReference>
<dbReference type="PANTHER" id="PTHR47947">
    <property type="entry name" value="CYTOCHROME P450 82C3-RELATED"/>
    <property type="match status" value="1"/>
</dbReference>
<protein>
    <submittedName>
        <fullName evidence="10">Cytochrome P450</fullName>
    </submittedName>
</protein>
<comment type="cofactor">
    <cofactor evidence="7">
        <name>heme</name>
        <dbReference type="ChEBI" id="CHEBI:30413"/>
    </cofactor>
</comment>
<keyword evidence="4 8" id="KW-0560">Oxidoreductase</keyword>
<name>A0A3G2CK03_9ROSI</name>
<dbReference type="PRINTS" id="PR00385">
    <property type="entry name" value="P450"/>
</dbReference>
<dbReference type="InterPro" id="IPR002401">
    <property type="entry name" value="Cyt_P450_E_grp-I"/>
</dbReference>
<dbReference type="GO" id="GO:0020037">
    <property type="term" value="F:heme binding"/>
    <property type="evidence" value="ECO:0007669"/>
    <property type="project" value="InterPro"/>
</dbReference>
<dbReference type="Pfam" id="PF00067">
    <property type="entry name" value="p450"/>
    <property type="match status" value="1"/>
</dbReference>
<feature type="transmembrane region" description="Helical" evidence="9">
    <location>
        <begin position="227"/>
        <end position="246"/>
    </location>
</feature>
<gene>
    <name evidence="10" type="primary">CYP82C64</name>
</gene>
<organism evidence="10">
    <name type="scientific">Croton stellatopilosus</name>
    <dbReference type="NCBI Taxonomy" id="431156"/>
    <lineage>
        <taxon>Eukaryota</taxon>
        <taxon>Viridiplantae</taxon>
        <taxon>Streptophyta</taxon>
        <taxon>Embryophyta</taxon>
        <taxon>Tracheophyta</taxon>
        <taxon>Spermatophyta</taxon>
        <taxon>Magnoliopsida</taxon>
        <taxon>eudicotyledons</taxon>
        <taxon>Gunneridae</taxon>
        <taxon>Pentapetalae</taxon>
        <taxon>rosids</taxon>
        <taxon>fabids</taxon>
        <taxon>Malpighiales</taxon>
        <taxon>Euphorbiaceae</taxon>
        <taxon>Crotonoideae</taxon>
        <taxon>Crotoneae</taxon>
        <taxon>Croton</taxon>
    </lineage>
</organism>
<keyword evidence="6 8" id="KW-0503">Monooxygenase</keyword>
<dbReference type="AlphaFoldDB" id="A0A3G2CK03"/>
<feature type="binding site" description="axial binding residue" evidence="7">
    <location>
        <position position="463"/>
    </location>
    <ligand>
        <name>heme</name>
        <dbReference type="ChEBI" id="CHEBI:30413"/>
    </ligand>
    <ligandPart>
        <name>Fe</name>
        <dbReference type="ChEBI" id="CHEBI:18248"/>
    </ligandPart>
</feature>
<dbReference type="GO" id="GO:0046246">
    <property type="term" value="P:terpene biosynthetic process"/>
    <property type="evidence" value="ECO:0007669"/>
    <property type="project" value="TreeGrafter"/>
</dbReference>
<evidence type="ECO:0000256" key="7">
    <source>
        <dbReference type="PIRSR" id="PIRSR602401-1"/>
    </source>
</evidence>
<accession>A0A3G2CK03</accession>
<reference evidence="10" key="1">
    <citation type="submission" date="2018-01" db="EMBL/GenBank/DDBJ databases">
        <title>Identification of Cytochrome P450 in Croton stellatopilosus Transcriptome.</title>
        <authorList>
            <person name="Sintupachee S."/>
            <person name="De-Eknamkul W."/>
        </authorList>
    </citation>
    <scope>NUCLEOTIDE SEQUENCE</scope>
</reference>